<keyword evidence="5" id="KW-0067">ATP-binding</keyword>
<dbReference type="InterPro" id="IPR011009">
    <property type="entry name" value="Kinase-like_dom_sf"/>
</dbReference>
<evidence type="ECO:0008006" key="8">
    <source>
        <dbReference type="Google" id="ProtNLM"/>
    </source>
</evidence>
<proteinExistence type="inferred from homology"/>
<evidence type="ECO:0000313" key="6">
    <source>
        <dbReference type="EMBL" id="KAJ8318844.1"/>
    </source>
</evidence>
<evidence type="ECO:0000256" key="2">
    <source>
        <dbReference type="ARBA" id="ARBA00022679"/>
    </source>
</evidence>
<evidence type="ECO:0000313" key="7">
    <source>
        <dbReference type="Proteomes" id="UP001217089"/>
    </source>
</evidence>
<keyword evidence="4" id="KW-0418">Kinase</keyword>
<sequence length="176" mass="20862">MTTDRTEIEYKALCKFNELSPGSVPTPYFFNKDHNIMCMEDLKSHRILRKDLIESKFDLKLAENIAEHIAVVHRDTHYVFTRPFTNGDPTNRCSDKVKERLHLVYEDEKVLSTALRMKELFLTKKECLCHGDLHTSSIMVDETYYRHMSTRENNDEHRKFAYLMIDTCKTTVYYLP</sequence>
<dbReference type="Gene3D" id="3.30.200.20">
    <property type="entry name" value="Phosphorylase Kinase, domain 1"/>
    <property type="match status" value="1"/>
</dbReference>
<organism evidence="6 7">
    <name type="scientific">Tegillarca granosa</name>
    <name type="common">Malaysian cockle</name>
    <name type="synonym">Anadara granosa</name>
    <dbReference type="NCBI Taxonomy" id="220873"/>
    <lineage>
        <taxon>Eukaryota</taxon>
        <taxon>Metazoa</taxon>
        <taxon>Spiralia</taxon>
        <taxon>Lophotrochozoa</taxon>
        <taxon>Mollusca</taxon>
        <taxon>Bivalvia</taxon>
        <taxon>Autobranchia</taxon>
        <taxon>Pteriomorphia</taxon>
        <taxon>Arcoida</taxon>
        <taxon>Arcoidea</taxon>
        <taxon>Arcidae</taxon>
        <taxon>Tegillarca</taxon>
    </lineage>
</organism>
<dbReference type="Proteomes" id="UP001217089">
    <property type="component" value="Unassembled WGS sequence"/>
</dbReference>
<evidence type="ECO:0000256" key="5">
    <source>
        <dbReference type="ARBA" id="ARBA00022840"/>
    </source>
</evidence>
<keyword evidence="7" id="KW-1185">Reference proteome</keyword>
<protein>
    <recommendedName>
        <fullName evidence="8">Aminoglycoside phosphotransferase domain-containing protein</fullName>
    </recommendedName>
</protein>
<evidence type="ECO:0000256" key="4">
    <source>
        <dbReference type="ARBA" id="ARBA00022777"/>
    </source>
</evidence>
<reference evidence="6 7" key="1">
    <citation type="submission" date="2022-12" db="EMBL/GenBank/DDBJ databases">
        <title>Chromosome-level genome of Tegillarca granosa.</title>
        <authorList>
            <person name="Kim J."/>
        </authorList>
    </citation>
    <scope>NUCLEOTIDE SEQUENCE [LARGE SCALE GENOMIC DNA]</scope>
    <source>
        <strain evidence="6">Teg-2019</strain>
        <tissue evidence="6">Adductor muscle</tissue>
    </source>
</reference>
<dbReference type="PANTHER" id="PTHR34273">
    <property type="entry name" value="METHYLTHIORIBOSE KINASE"/>
    <property type="match status" value="1"/>
</dbReference>
<keyword evidence="3" id="KW-0547">Nucleotide-binding</keyword>
<evidence type="ECO:0000256" key="1">
    <source>
        <dbReference type="ARBA" id="ARBA00010165"/>
    </source>
</evidence>
<dbReference type="SUPFAM" id="SSF56112">
    <property type="entry name" value="Protein kinase-like (PK-like)"/>
    <property type="match status" value="1"/>
</dbReference>
<accession>A0ABQ9FNF9</accession>
<name>A0ABQ9FNF9_TEGGR</name>
<dbReference type="Gene3D" id="3.90.1200.10">
    <property type="match status" value="1"/>
</dbReference>
<gene>
    <name evidence="6" type="ORF">KUTeg_003935</name>
</gene>
<keyword evidence="2" id="KW-0808">Transferase</keyword>
<dbReference type="EMBL" id="JARBDR010000214">
    <property type="protein sequence ID" value="KAJ8318844.1"/>
    <property type="molecule type" value="Genomic_DNA"/>
</dbReference>
<evidence type="ECO:0000256" key="3">
    <source>
        <dbReference type="ARBA" id="ARBA00022741"/>
    </source>
</evidence>
<comment type="similarity">
    <text evidence="1">Belongs to the methylthioribose kinase family.</text>
</comment>
<dbReference type="PANTHER" id="PTHR34273:SF2">
    <property type="entry name" value="METHYLTHIORIBOSE KINASE"/>
    <property type="match status" value="1"/>
</dbReference>
<comment type="caution">
    <text evidence="6">The sequence shown here is derived from an EMBL/GenBank/DDBJ whole genome shotgun (WGS) entry which is preliminary data.</text>
</comment>